<protein>
    <submittedName>
        <fullName evidence="1">Os10g0407600 protein</fullName>
    </submittedName>
</protein>
<dbReference type="Gramene" id="Os10t0407600-00">
    <property type="protein sequence ID" value="Os10t0407600-00"/>
    <property type="gene ID" value="Os10g0407600"/>
</dbReference>
<dbReference type="Proteomes" id="UP000059680">
    <property type="component" value="Chromosome 10"/>
</dbReference>
<reference evidence="2" key="1">
    <citation type="journal article" date="2005" name="Nature">
        <title>The map-based sequence of the rice genome.</title>
        <authorList>
            <consortium name="International rice genome sequencing project (IRGSP)"/>
            <person name="Matsumoto T."/>
            <person name="Wu J."/>
            <person name="Kanamori H."/>
            <person name="Katayose Y."/>
            <person name="Fujisawa M."/>
            <person name="Namiki N."/>
            <person name="Mizuno H."/>
            <person name="Yamamoto K."/>
            <person name="Antonio B.A."/>
            <person name="Baba T."/>
            <person name="Sakata K."/>
            <person name="Nagamura Y."/>
            <person name="Aoki H."/>
            <person name="Arikawa K."/>
            <person name="Arita K."/>
            <person name="Bito T."/>
            <person name="Chiden Y."/>
            <person name="Fujitsuka N."/>
            <person name="Fukunaka R."/>
            <person name="Hamada M."/>
            <person name="Harada C."/>
            <person name="Hayashi A."/>
            <person name="Hijishita S."/>
            <person name="Honda M."/>
            <person name="Hosokawa S."/>
            <person name="Ichikawa Y."/>
            <person name="Idonuma A."/>
            <person name="Iijima M."/>
            <person name="Ikeda M."/>
            <person name="Ikeno M."/>
            <person name="Ito K."/>
            <person name="Ito S."/>
            <person name="Ito T."/>
            <person name="Ito Y."/>
            <person name="Ito Y."/>
            <person name="Iwabuchi A."/>
            <person name="Kamiya K."/>
            <person name="Karasawa W."/>
            <person name="Kurita K."/>
            <person name="Katagiri S."/>
            <person name="Kikuta A."/>
            <person name="Kobayashi H."/>
            <person name="Kobayashi N."/>
            <person name="Machita K."/>
            <person name="Maehara T."/>
            <person name="Masukawa M."/>
            <person name="Mizubayashi T."/>
            <person name="Mukai Y."/>
            <person name="Nagasaki H."/>
            <person name="Nagata Y."/>
            <person name="Naito S."/>
            <person name="Nakashima M."/>
            <person name="Nakama Y."/>
            <person name="Nakamichi Y."/>
            <person name="Nakamura M."/>
            <person name="Meguro A."/>
            <person name="Negishi M."/>
            <person name="Ohta I."/>
            <person name="Ohta T."/>
            <person name="Okamoto M."/>
            <person name="Ono N."/>
            <person name="Saji S."/>
            <person name="Sakaguchi M."/>
            <person name="Sakai K."/>
            <person name="Shibata M."/>
            <person name="Shimokawa T."/>
            <person name="Song J."/>
            <person name="Takazaki Y."/>
            <person name="Terasawa K."/>
            <person name="Tsugane M."/>
            <person name="Tsuji K."/>
            <person name="Ueda S."/>
            <person name="Waki K."/>
            <person name="Yamagata H."/>
            <person name="Yamamoto M."/>
            <person name="Yamamoto S."/>
            <person name="Yamane H."/>
            <person name="Yoshiki S."/>
            <person name="Yoshihara R."/>
            <person name="Yukawa K."/>
            <person name="Zhong H."/>
            <person name="Yano M."/>
            <person name="Yuan Q."/>
            <person name="Ouyang S."/>
            <person name="Liu J."/>
            <person name="Jones K.M."/>
            <person name="Gansberger K."/>
            <person name="Moffat K."/>
            <person name="Hill J."/>
            <person name="Bera J."/>
            <person name="Fadrosh D."/>
            <person name="Jin S."/>
            <person name="Johri S."/>
            <person name="Kim M."/>
            <person name="Overton L."/>
            <person name="Reardon M."/>
            <person name="Tsitrin T."/>
            <person name="Vuong H."/>
            <person name="Weaver B."/>
            <person name="Ciecko A."/>
            <person name="Tallon L."/>
            <person name="Jackson J."/>
            <person name="Pai G."/>
            <person name="Aken S.V."/>
            <person name="Utterback T."/>
            <person name="Reidmuller S."/>
            <person name="Feldblyum T."/>
            <person name="Hsiao J."/>
            <person name="Zismann V."/>
            <person name="Iobst S."/>
            <person name="de Vazeille A.R."/>
            <person name="Buell C.R."/>
            <person name="Ying K."/>
            <person name="Li Y."/>
            <person name="Lu T."/>
            <person name="Huang Y."/>
            <person name="Zhao Q."/>
            <person name="Feng Q."/>
            <person name="Zhang L."/>
            <person name="Zhu J."/>
            <person name="Weng Q."/>
            <person name="Mu J."/>
            <person name="Lu Y."/>
            <person name="Fan D."/>
            <person name="Liu Y."/>
            <person name="Guan J."/>
            <person name="Zhang Y."/>
            <person name="Yu S."/>
            <person name="Liu X."/>
            <person name="Zhang Y."/>
            <person name="Hong G."/>
            <person name="Han B."/>
            <person name="Choisne N."/>
            <person name="Demange N."/>
            <person name="Orjeda G."/>
            <person name="Samain S."/>
            <person name="Cattolico L."/>
            <person name="Pelletier E."/>
            <person name="Couloux A."/>
            <person name="Segurens B."/>
            <person name="Wincker P."/>
            <person name="D'Hont A."/>
            <person name="Scarpelli C."/>
            <person name="Weissenbach J."/>
            <person name="Salanoubat M."/>
            <person name="Quetier F."/>
            <person name="Yu Y."/>
            <person name="Kim H.R."/>
            <person name="Rambo T."/>
            <person name="Currie J."/>
            <person name="Collura K."/>
            <person name="Luo M."/>
            <person name="Yang T."/>
            <person name="Ammiraju J.S.S."/>
            <person name="Engler F."/>
            <person name="Soderlund C."/>
            <person name="Wing R.A."/>
            <person name="Palmer L.E."/>
            <person name="de la Bastide M."/>
            <person name="Spiegel L."/>
            <person name="Nascimento L."/>
            <person name="Zutavern T."/>
            <person name="O'Shaughnessy A."/>
            <person name="Dike S."/>
            <person name="Dedhia N."/>
            <person name="Preston R."/>
            <person name="Balija V."/>
            <person name="McCombie W.R."/>
            <person name="Chow T."/>
            <person name="Chen H."/>
            <person name="Chung M."/>
            <person name="Chen C."/>
            <person name="Shaw J."/>
            <person name="Wu H."/>
            <person name="Hsiao K."/>
            <person name="Chao Y."/>
            <person name="Chu M."/>
            <person name="Cheng C."/>
            <person name="Hour A."/>
            <person name="Lee P."/>
            <person name="Lin S."/>
            <person name="Lin Y."/>
            <person name="Liou J."/>
            <person name="Liu S."/>
            <person name="Hsing Y."/>
            <person name="Raghuvanshi S."/>
            <person name="Mohanty A."/>
            <person name="Bharti A.K."/>
            <person name="Gaur A."/>
            <person name="Gupta V."/>
            <person name="Kumar D."/>
            <person name="Ravi V."/>
            <person name="Vij S."/>
            <person name="Kapur A."/>
            <person name="Khurana P."/>
            <person name="Khurana P."/>
            <person name="Khurana J.P."/>
            <person name="Tyagi A.K."/>
            <person name="Gaikwad K."/>
            <person name="Singh A."/>
            <person name="Dalal V."/>
            <person name="Srivastava S."/>
            <person name="Dixit A."/>
            <person name="Pal A.K."/>
            <person name="Ghazi I.A."/>
            <person name="Yadav M."/>
            <person name="Pandit A."/>
            <person name="Bhargava A."/>
            <person name="Sureshbabu K."/>
            <person name="Batra K."/>
            <person name="Sharma T.R."/>
            <person name="Mohapatra T."/>
            <person name="Singh N.K."/>
            <person name="Messing J."/>
            <person name="Nelson A.B."/>
            <person name="Fuks G."/>
            <person name="Kavchok S."/>
            <person name="Keizer G."/>
            <person name="Linton E."/>
            <person name="Llaca V."/>
            <person name="Song R."/>
            <person name="Tanyolac B."/>
            <person name="Young S."/>
            <person name="Ho-Il K."/>
            <person name="Hahn J.H."/>
            <person name="Sangsakoo G."/>
            <person name="Vanavichit A."/>
            <person name="de Mattos Luiz.A.T."/>
            <person name="Zimmer P.D."/>
            <person name="Malone G."/>
            <person name="Dellagostin O."/>
            <person name="de Oliveira A.C."/>
            <person name="Bevan M."/>
            <person name="Bancroft I."/>
            <person name="Minx P."/>
            <person name="Cordum H."/>
            <person name="Wilson R."/>
            <person name="Cheng Z."/>
            <person name="Jin W."/>
            <person name="Jiang J."/>
            <person name="Leong S.A."/>
            <person name="Iwama H."/>
            <person name="Gojobori T."/>
            <person name="Itoh T."/>
            <person name="Niimura Y."/>
            <person name="Fujii Y."/>
            <person name="Habara T."/>
            <person name="Sakai H."/>
            <person name="Sato Y."/>
            <person name="Wilson G."/>
            <person name="Kumar K."/>
            <person name="McCouch S."/>
            <person name="Juretic N."/>
            <person name="Hoen D."/>
            <person name="Wright S."/>
            <person name="Bruskiewich R."/>
            <person name="Bureau T."/>
            <person name="Miyao A."/>
            <person name="Hirochika H."/>
            <person name="Nishikawa T."/>
            <person name="Kadowaki K."/>
            <person name="Sugiura M."/>
            <person name="Burr B."/>
            <person name="Sasaki T."/>
        </authorList>
    </citation>
    <scope>NUCLEOTIDE SEQUENCE [LARGE SCALE GENOMIC DNA]</scope>
    <source>
        <strain evidence="2">cv. Nipponbare</strain>
    </source>
</reference>
<dbReference type="PaxDb" id="39947-A0A0P0XTX5"/>
<keyword evidence="2" id="KW-1185">Reference proteome</keyword>
<gene>
    <name evidence="1" type="ordered locus">Os10g0407600</name>
    <name evidence="1" type="ORF">OSNPB_100407600</name>
</gene>
<evidence type="ECO:0000313" key="1">
    <source>
        <dbReference type="EMBL" id="BAT10788.1"/>
    </source>
</evidence>
<reference evidence="1 2" key="3">
    <citation type="journal article" date="2013" name="Rice">
        <title>Improvement of the Oryza sativa Nipponbare reference genome using next generation sequence and optical map data.</title>
        <authorList>
            <person name="Kawahara Y."/>
            <person name="de la Bastide M."/>
            <person name="Hamilton J.P."/>
            <person name="Kanamori H."/>
            <person name="McCombie W.R."/>
            <person name="Ouyang S."/>
            <person name="Schwartz D.C."/>
            <person name="Tanaka T."/>
            <person name="Wu J."/>
            <person name="Zhou S."/>
            <person name="Childs K.L."/>
            <person name="Davidson R.M."/>
            <person name="Lin H."/>
            <person name="Quesada-Ocampo L."/>
            <person name="Vaillancourt B."/>
            <person name="Sakai H."/>
            <person name="Lee S.S."/>
            <person name="Kim J."/>
            <person name="Numa H."/>
            <person name="Itoh T."/>
            <person name="Buell C.R."/>
            <person name="Matsumoto T."/>
        </authorList>
    </citation>
    <scope>NUCLEOTIDE SEQUENCE [LARGE SCALE GENOMIC DNA]</scope>
    <source>
        <strain evidence="2">cv. Nipponbare</strain>
    </source>
</reference>
<dbReference type="EMBL" id="AP014966">
    <property type="protein sequence ID" value="BAT10788.1"/>
    <property type="molecule type" value="Genomic_DNA"/>
</dbReference>
<dbReference type="AlphaFoldDB" id="A0A0P0XTX5"/>
<name>A0A0P0XTX5_ORYSJ</name>
<dbReference type="InParanoid" id="A0A0P0XTX5"/>
<evidence type="ECO:0000313" key="2">
    <source>
        <dbReference type="Proteomes" id="UP000059680"/>
    </source>
</evidence>
<sequence length="112" mass="11961">MDSVETSSGSRNPENPLELASICMPEPNVISSILDINSMGSLFVAGSIDCWLPPAWIALSTREIVRCRFEESGEDRATGFGTSGEAAPLAWLLVIARSTRFSTVSTPGRLAS</sequence>
<organism evidence="1 2">
    <name type="scientific">Oryza sativa subsp. japonica</name>
    <name type="common">Rice</name>
    <dbReference type="NCBI Taxonomy" id="39947"/>
    <lineage>
        <taxon>Eukaryota</taxon>
        <taxon>Viridiplantae</taxon>
        <taxon>Streptophyta</taxon>
        <taxon>Embryophyta</taxon>
        <taxon>Tracheophyta</taxon>
        <taxon>Spermatophyta</taxon>
        <taxon>Magnoliopsida</taxon>
        <taxon>Liliopsida</taxon>
        <taxon>Poales</taxon>
        <taxon>Poaceae</taxon>
        <taxon>BOP clade</taxon>
        <taxon>Oryzoideae</taxon>
        <taxon>Oryzeae</taxon>
        <taxon>Oryzinae</taxon>
        <taxon>Oryza</taxon>
        <taxon>Oryza sativa</taxon>
    </lineage>
</organism>
<reference evidence="1 2" key="2">
    <citation type="journal article" date="2013" name="Plant Cell Physiol.">
        <title>Rice Annotation Project Database (RAP-DB): an integrative and interactive database for rice genomics.</title>
        <authorList>
            <person name="Sakai H."/>
            <person name="Lee S.S."/>
            <person name="Tanaka T."/>
            <person name="Numa H."/>
            <person name="Kim J."/>
            <person name="Kawahara Y."/>
            <person name="Wakimoto H."/>
            <person name="Yang C.C."/>
            <person name="Iwamoto M."/>
            <person name="Abe T."/>
            <person name="Yamada Y."/>
            <person name="Muto A."/>
            <person name="Inokuchi H."/>
            <person name="Ikemura T."/>
            <person name="Matsumoto T."/>
            <person name="Sasaki T."/>
            <person name="Itoh T."/>
        </authorList>
    </citation>
    <scope>NUCLEOTIDE SEQUENCE [LARGE SCALE GENOMIC DNA]</scope>
    <source>
        <strain evidence="2">cv. Nipponbare</strain>
    </source>
</reference>
<proteinExistence type="predicted"/>
<accession>A0A0P0XTX5</accession>